<dbReference type="InterPro" id="IPR032675">
    <property type="entry name" value="LRR_dom_sf"/>
</dbReference>
<keyword evidence="5" id="KW-0677">Repeat</keyword>
<keyword evidence="11" id="KW-1185">Reference proteome</keyword>
<keyword evidence="4" id="KW-0732">Signal</keyword>
<comment type="caution">
    <text evidence="10">The sequence shown here is derived from an EMBL/GenBank/DDBJ whole genome shotgun (WGS) entry which is preliminary data.</text>
</comment>
<evidence type="ECO:0000256" key="3">
    <source>
        <dbReference type="ARBA" id="ARBA00022692"/>
    </source>
</evidence>
<dbReference type="Gene3D" id="3.80.10.10">
    <property type="entry name" value="Ribonuclease Inhibitor"/>
    <property type="match status" value="1"/>
</dbReference>
<comment type="subcellular location">
    <subcellularLocation>
        <location evidence="1">Membrane</location>
        <topology evidence="1">Single-pass membrane protein</topology>
    </subcellularLocation>
</comment>
<accession>A0A507ETE2</accession>
<evidence type="ECO:0000313" key="11">
    <source>
        <dbReference type="Proteomes" id="UP000320333"/>
    </source>
</evidence>
<proteinExistence type="predicted"/>
<evidence type="ECO:0000256" key="6">
    <source>
        <dbReference type="ARBA" id="ARBA00022989"/>
    </source>
</evidence>
<reference evidence="10 11" key="1">
    <citation type="journal article" date="2019" name="Sci. Rep.">
        <title>Comparative genomics of chytrid fungi reveal insights into the obligate biotrophic and pathogenic lifestyle of Synchytrium endobioticum.</title>
        <authorList>
            <person name="van de Vossenberg B.T.L.H."/>
            <person name="Warris S."/>
            <person name="Nguyen H.D.T."/>
            <person name="van Gent-Pelzer M.P.E."/>
            <person name="Joly D.L."/>
            <person name="van de Geest H.C."/>
            <person name="Bonants P.J.M."/>
            <person name="Smith D.S."/>
            <person name="Levesque C.A."/>
            <person name="van der Lee T.A.J."/>
        </authorList>
    </citation>
    <scope>NUCLEOTIDE SEQUENCE [LARGE SCALE GENOMIC DNA]</scope>
    <source>
        <strain evidence="10 11">CBS 675.73</strain>
    </source>
</reference>
<protein>
    <recommendedName>
        <fullName evidence="12">L domain-like protein</fullName>
    </recommendedName>
</protein>
<dbReference type="Proteomes" id="UP000320333">
    <property type="component" value="Unassembled WGS sequence"/>
</dbReference>
<dbReference type="GO" id="GO:0016020">
    <property type="term" value="C:membrane"/>
    <property type="evidence" value="ECO:0007669"/>
    <property type="project" value="UniProtKB-SubCell"/>
</dbReference>
<keyword evidence="2" id="KW-0433">Leucine-rich repeat</keyword>
<name>A0A507ETE2_9FUNG</name>
<dbReference type="InterPro" id="IPR001611">
    <property type="entry name" value="Leu-rich_rpt"/>
</dbReference>
<evidence type="ECO:0000256" key="4">
    <source>
        <dbReference type="ARBA" id="ARBA00022729"/>
    </source>
</evidence>
<dbReference type="AlphaFoldDB" id="A0A507ETE2"/>
<keyword evidence="9" id="KW-0325">Glycoprotein</keyword>
<keyword evidence="3" id="KW-0812">Transmembrane</keyword>
<evidence type="ECO:0000256" key="5">
    <source>
        <dbReference type="ARBA" id="ARBA00022737"/>
    </source>
</evidence>
<dbReference type="FunFam" id="3.80.10.10:FF:000041">
    <property type="entry name" value="LRR receptor-like serine/threonine-protein kinase ERECTA"/>
    <property type="match status" value="1"/>
</dbReference>
<sequence length="261" mass="26363">MSTDDCTAVGTALGIRFVNDCCKESAGMITCNQDNRITLLNGICTGDPNQIWANQPFPKGLEAATQLQVIILSQCNFTGPLPDTWAPLQSLYELHIDGNQLTGPIPPSLGTVPSLQYLHLSNNNFEGALPDTFTQLTQIQVVELQGNCLTAGVGNIATGEQRSSCAVAGSPSASAADTPTAADVTATDGSAGATGTMAVTGGGGTMATTTDSVASAAGAAAAAGTAVVATGTTSAPVLSKSDAFKHLSFSFIFVSIAAIFA</sequence>
<dbReference type="Pfam" id="PF13855">
    <property type="entry name" value="LRR_8"/>
    <property type="match status" value="1"/>
</dbReference>
<keyword evidence="8" id="KW-0675">Receptor</keyword>
<evidence type="ECO:0008006" key="12">
    <source>
        <dbReference type="Google" id="ProtNLM"/>
    </source>
</evidence>
<evidence type="ECO:0000256" key="2">
    <source>
        <dbReference type="ARBA" id="ARBA00022614"/>
    </source>
</evidence>
<dbReference type="STRING" id="246404.A0A507ETE2"/>
<dbReference type="PANTHER" id="PTHR27000:SF642">
    <property type="entry name" value="INACTIVE LEUCINE-RICH REPEAT RECEPTOR KINASE XIAO-RELATED"/>
    <property type="match status" value="1"/>
</dbReference>
<evidence type="ECO:0000256" key="8">
    <source>
        <dbReference type="ARBA" id="ARBA00023170"/>
    </source>
</evidence>
<keyword evidence="6" id="KW-1133">Transmembrane helix</keyword>
<keyword evidence="7" id="KW-0472">Membrane</keyword>
<dbReference type="SUPFAM" id="SSF52058">
    <property type="entry name" value="L domain-like"/>
    <property type="match status" value="1"/>
</dbReference>
<gene>
    <name evidence="10" type="ORF">CcCBS67573_g07598</name>
</gene>
<organism evidence="10 11">
    <name type="scientific">Chytriomyces confervae</name>
    <dbReference type="NCBI Taxonomy" id="246404"/>
    <lineage>
        <taxon>Eukaryota</taxon>
        <taxon>Fungi</taxon>
        <taxon>Fungi incertae sedis</taxon>
        <taxon>Chytridiomycota</taxon>
        <taxon>Chytridiomycota incertae sedis</taxon>
        <taxon>Chytridiomycetes</taxon>
        <taxon>Chytridiales</taxon>
        <taxon>Chytriomycetaceae</taxon>
        <taxon>Chytriomyces</taxon>
    </lineage>
</organism>
<evidence type="ECO:0000256" key="9">
    <source>
        <dbReference type="ARBA" id="ARBA00023180"/>
    </source>
</evidence>
<dbReference type="Pfam" id="PF00560">
    <property type="entry name" value="LRR_1"/>
    <property type="match status" value="1"/>
</dbReference>
<evidence type="ECO:0000256" key="7">
    <source>
        <dbReference type="ARBA" id="ARBA00023136"/>
    </source>
</evidence>
<dbReference type="OrthoDB" id="676979at2759"/>
<evidence type="ECO:0000313" key="10">
    <source>
        <dbReference type="EMBL" id="TPX67151.1"/>
    </source>
</evidence>
<dbReference type="PANTHER" id="PTHR27000">
    <property type="entry name" value="LEUCINE-RICH REPEAT RECEPTOR-LIKE PROTEIN KINASE FAMILY PROTEIN-RELATED"/>
    <property type="match status" value="1"/>
</dbReference>
<dbReference type="EMBL" id="QEAP01000411">
    <property type="protein sequence ID" value="TPX67151.1"/>
    <property type="molecule type" value="Genomic_DNA"/>
</dbReference>
<evidence type="ECO:0000256" key="1">
    <source>
        <dbReference type="ARBA" id="ARBA00004167"/>
    </source>
</evidence>